<dbReference type="PANTHER" id="PTHR44757:SF2">
    <property type="entry name" value="BIOFILM ARCHITECTURE MAINTENANCE PROTEIN MBAA"/>
    <property type="match status" value="1"/>
</dbReference>
<dbReference type="Pfam" id="PF00990">
    <property type="entry name" value="GGDEF"/>
    <property type="match status" value="1"/>
</dbReference>
<keyword evidence="1" id="KW-0472">Membrane</keyword>
<dbReference type="InterPro" id="IPR001633">
    <property type="entry name" value="EAL_dom"/>
</dbReference>
<evidence type="ECO:0000313" key="5">
    <source>
        <dbReference type="Proteomes" id="UP001500967"/>
    </source>
</evidence>
<dbReference type="RefSeq" id="WP_344653765.1">
    <property type="nucleotide sequence ID" value="NZ_BAAAGX010000035.1"/>
</dbReference>
<accession>A0ABP3EW16</accession>
<feature type="transmembrane region" description="Helical" evidence="1">
    <location>
        <begin position="59"/>
        <end position="82"/>
    </location>
</feature>
<keyword evidence="5" id="KW-1185">Reference proteome</keyword>
<dbReference type="Gene3D" id="3.30.70.270">
    <property type="match status" value="1"/>
</dbReference>
<dbReference type="Gene3D" id="3.20.20.450">
    <property type="entry name" value="EAL domain"/>
    <property type="match status" value="1"/>
</dbReference>
<feature type="transmembrane region" description="Helical" evidence="1">
    <location>
        <begin position="247"/>
        <end position="265"/>
    </location>
</feature>
<protein>
    <recommendedName>
        <fullName evidence="6">Diguanylate cyclase/phosphodiesterase</fullName>
    </recommendedName>
</protein>
<dbReference type="SUPFAM" id="SSF55073">
    <property type="entry name" value="Nucleotide cyclase"/>
    <property type="match status" value="1"/>
</dbReference>
<gene>
    <name evidence="4" type="ORF">GCM10009539_75670</name>
</gene>
<feature type="transmembrane region" description="Helical" evidence="1">
    <location>
        <begin position="187"/>
        <end position="206"/>
    </location>
</feature>
<dbReference type="Proteomes" id="UP001500967">
    <property type="component" value="Unassembled WGS sequence"/>
</dbReference>
<feature type="transmembrane region" description="Helical" evidence="1">
    <location>
        <begin position="120"/>
        <end position="141"/>
    </location>
</feature>
<dbReference type="PANTHER" id="PTHR44757">
    <property type="entry name" value="DIGUANYLATE CYCLASE DGCP"/>
    <property type="match status" value="1"/>
</dbReference>
<name>A0ABP3EW16_9ACTN</name>
<evidence type="ECO:0000313" key="4">
    <source>
        <dbReference type="EMBL" id="GAA0276759.1"/>
    </source>
</evidence>
<feature type="domain" description="EAL" evidence="2">
    <location>
        <begin position="478"/>
        <end position="732"/>
    </location>
</feature>
<dbReference type="NCBIfam" id="TIGR00254">
    <property type="entry name" value="GGDEF"/>
    <property type="match status" value="1"/>
</dbReference>
<dbReference type="SMART" id="SM00267">
    <property type="entry name" value="GGDEF"/>
    <property type="match status" value="1"/>
</dbReference>
<organism evidence="4 5">
    <name type="scientific">Cryptosporangium japonicum</name>
    <dbReference type="NCBI Taxonomy" id="80872"/>
    <lineage>
        <taxon>Bacteria</taxon>
        <taxon>Bacillati</taxon>
        <taxon>Actinomycetota</taxon>
        <taxon>Actinomycetes</taxon>
        <taxon>Cryptosporangiales</taxon>
        <taxon>Cryptosporangiaceae</taxon>
        <taxon>Cryptosporangium</taxon>
    </lineage>
</organism>
<comment type="caution">
    <text evidence="4">The sequence shown here is derived from an EMBL/GenBank/DDBJ whole genome shotgun (WGS) entry which is preliminary data.</text>
</comment>
<feature type="transmembrane region" description="Helical" evidence="1">
    <location>
        <begin position="218"/>
        <end position="235"/>
    </location>
</feature>
<dbReference type="CDD" id="cd01949">
    <property type="entry name" value="GGDEF"/>
    <property type="match status" value="1"/>
</dbReference>
<keyword evidence="1" id="KW-0812">Transmembrane</keyword>
<dbReference type="InterPro" id="IPR029787">
    <property type="entry name" value="Nucleotide_cyclase"/>
</dbReference>
<dbReference type="PROSITE" id="PS50883">
    <property type="entry name" value="EAL"/>
    <property type="match status" value="1"/>
</dbReference>
<evidence type="ECO:0000256" key="1">
    <source>
        <dbReference type="SAM" id="Phobius"/>
    </source>
</evidence>
<dbReference type="SUPFAM" id="SSF141868">
    <property type="entry name" value="EAL domain-like"/>
    <property type="match status" value="1"/>
</dbReference>
<dbReference type="PROSITE" id="PS50887">
    <property type="entry name" value="GGDEF"/>
    <property type="match status" value="1"/>
</dbReference>
<proteinExistence type="predicted"/>
<feature type="domain" description="GGDEF" evidence="3">
    <location>
        <begin position="336"/>
        <end position="471"/>
    </location>
</feature>
<dbReference type="InterPro" id="IPR043128">
    <property type="entry name" value="Rev_trsase/Diguanyl_cyclase"/>
</dbReference>
<sequence>MLRTLHAVLVLGYGSLACLPHVRAQLPPALTAGLTVSVYLATTVLLIQRASRTPEARRSWGFIAFGFASYTAGSAYSSAAAWNGSALGFPSLADVCWLTAYPFVYLGIIRFIRISTASGLTLLDGAIAGVGGAAILSTVVVDLLAGGVHADGVAGVVSLTYPFADALMAGTLCCQIAIGTWKGRRDLLGFTAGIVALTVADTSYVLQGSYQPGSYVDLGYAIAVGVIGASTWLGGTGEHHAPRPTRVRAGLAACAAAGALVVLLVASRVELSLPTVGLAGATLVLVLARFRWSFRELTAVGEARQREARRDPLTGLANRRGFAEYFDDLRAAPDERTVVGLLLDLDRFKQVNDSFGHQAGDELLRQAADRLREVTRDGDLLARLGGDEFVLVCAFRGSADDALVGLAERVRASLRRPFDIAGVPIEIDVSIGIAGTDGDDLSADTLLRHADIAMYCAKRAGGGHAFYRTNDDEAARRHLQLAQDLRRDVAGAAMVLHYQPKLDLQTDAVSAVEALVRWQHPVHGLLYPDAFLPIVEEIGAMPELTRNVLVQAMDQCVAWRREHLKLSVAVNVSAADLEAPGFADLVVGILRERGLPANALTLEITETTAMENSEPAHHTVRELHTLGIKVSIDDYGTDHSTLAHLHRLLVAGELKLDRRFVTHLETEERASAIVRSSIQLAHALGMAVVAEGVENAESLAMLRQWGCDTAQGYFISRPQTADDVAAWLTRPAASRAYGTIRSS</sequence>
<dbReference type="PROSITE" id="PS51257">
    <property type="entry name" value="PROKAR_LIPOPROTEIN"/>
    <property type="match status" value="1"/>
</dbReference>
<dbReference type="SMART" id="SM00052">
    <property type="entry name" value="EAL"/>
    <property type="match status" value="1"/>
</dbReference>
<dbReference type="InterPro" id="IPR052155">
    <property type="entry name" value="Biofilm_reg_signaling"/>
</dbReference>
<reference evidence="5" key="1">
    <citation type="journal article" date="2019" name="Int. J. Syst. Evol. Microbiol.">
        <title>The Global Catalogue of Microorganisms (GCM) 10K type strain sequencing project: providing services to taxonomists for standard genome sequencing and annotation.</title>
        <authorList>
            <consortium name="The Broad Institute Genomics Platform"/>
            <consortium name="The Broad Institute Genome Sequencing Center for Infectious Disease"/>
            <person name="Wu L."/>
            <person name="Ma J."/>
        </authorList>
    </citation>
    <scope>NUCLEOTIDE SEQUENCE [LARGE SCALE GENOMIC DNA]</scope>
    <source>
        <strain evidence="5">JCM 10425</strain>
    </source>
</reference>
<evidence type="ECO:0000259" key="3">
    <source>
        <dbReference type="PROSITE" id="PS50887"/>
    </source>
</evidence>
<feature type="transmembrane region" description="Helical" evidence="1">
    <location>
        <begin position="26"/>
        <end position="47"/>
    </location>
</feature>
<dbReference type="InterPro" id="IPR035919">
    <property type="entry name" value="EAL_sf"/>
</dbReference>
<keyword evidence="1" id="KW-1133">Transmembrane helix</keyword>
<feature type="transmembrane region" description="Helical" evidence="1">
    <location>
        <begin position="161"/>
        <end position="180"/>
    </location>
</feature>
<evidence type="ECO:0008006" key="6">
    <source>
        <dbReference type="Google" id="ProtNLM"/>
    </source>
</evidence>
<feature type="transmembrane region" description="Helical" evidence="1">
    <location>
        <begin position="88"/>
        <end position="108"/>
    </location>
</feature>
<dbReference type="InterPro" id="IPR000160">
    <property type="entry name" value="GGDEF_dom"/>
</dbReference>
<dbReference type="Pfam" id="PF00563">
    <property type="entry name" value="EAL"/>
    <property type="match status" value="1"/>
</dbReference>
<dbReference type="EMBL" id="BAAAGX010000035">
    <property type="protein sequence ID" value="GAA0276759.1"/>
    <property type="molecule type" value="Genomic_DNA"/>
</dbReference>
<dbReference type="CDD" id="cd01948">
    <property type="entry name" value="EAL"/>
    <property type="match status" value="1"/>
</dbReference>
<evidence type="ECO:0000259" key="2">
    <source>
        <dbReference type="PROSITE" id="PS50883"/>
    </source>
</evidence>